<dbReference type="OrthoDB" id="7279500at2"/>
<dbReference type="InterPro" id="IPR043128">
    <property type="entry name" value="Rev_trsase/Diguanyl_cyclase"/>
</dbReference>
<comment type="caution">
    <text evidence="4">The sequence shown here is derived from an EMBL/GenBank/DDBJ whole genome shotgun (WGS) entry which is preliminary data.</text>
</comment>
<dbReference type="STRING" id="1280950.HJO_08949"/>
<dbReference type="PANTHER" id="PTHR44757">
    <property type="entry name" value="DIGUANYLATE CYCLASE DGCP"/>
    <property type="match status" value="1"/>
</dbReference>
<dbReference type="CDD" id="cd01949">
    <property type="entry name" value="GGDEF"/>
    <property type="match status" value="1"/>
</dbReference>
<feature type="transmembrane region" description="Helical" evidence="1">
    <location>
        <begin position="39"/>
        <end position="65"/>
    </location>
</feature>
<dbReference type="SMART" id="SM00052">
    <property type="entry name" value="EAL"/>
    <property type="match status" value="1"/>
</dbReference>
<feature type="transmembrane region" description="Helical" evidence="1">
    <location>
        <begin position="77"/>
        <end position="96"/>
    </location>
</feature>
<sequence>MKVEALAPESVITALVAPFLAAVDRWLSRLAPSWVRIEVLFLALGCLVTLVVGYQVDLFAAFLAFSGRHPAWNLDKFAAVVVTLALQALVLAAFRYRQMRREYAKRVDAEQTMADLALKDSLTGLANRRAFHQRLDALVSAGTGCALMMIDLDRFKPVNDLYGHDAGDELLRQLSSRIGEAAGGFDCLARLGGDEFGILLSETDEIDVLNHKAAAILEMIDRPVNIGAANCTVGASIGIAVAQAGMEVSSDQLVKRADLALYEAKDSGRGKYRYFRSQMAEPLAKRSRLEVDFRNALLRGEIEPYYQPLINLSTGNIEGYEILARWQHPELGMILPDVFVQIAEDTGTIGEMTLRLLRQACLDSDEWPHSHYLALNISPVQLRNRDLRADLCDVLKETGFEAHRLEIEVTENALIYDLETARLILWDLKIAGMTIALDDFGTGYSSLHHLRKLPIDKLKIDQSFIRTMSHSAKSRKIVNAVIALGSSMGLATTAEGVETEESALWLSQAGCTSAQGYYFGRPLPSSEAWLLDTTERQLMALRQWLSPTRDWREQEEVVPSLLRVIND</sequence>
<dbReference type="Proteomes" id="UP000025171">
    <property type="component" value="Unassembled WGS sequence"/>
</dbReference>
<dbReference type="EMBL" id="ARYK01000004">
    <property type="protein sequence ID" value="KCZ92150.1"/>
    <property type="molecule type" value="Genomic_DNA"/>
</dbReference>
<dbReference type="SUPFAM" id="SSF55073">
    <property type="entry name" value="Nucleotide cyclase"/>
    <property type="match status" value="1"/>
</dbReference>
<feature type="domain" description="EAL" evidence="2">
    <location>
        <begin position="286"/>
        <end position="536"/>
    </location>
</feature>
<dbReference type="PANTHER" id="PTHR44757:SF2">
    <property type="entry name" value="BIOFILM ARCHITECTURE MAINTENANCE PROTEIN MBAA"/>
    <property type="match status" value="1"/>
</dbReference>
<keyword evidence="1" id="KW-0472">Membrane</keyword>
<proteinExistence type="predicted"/>
<dbReference type="AlphaFoldDB" id="A0A059FN93"/>
<dbReference type="InterPro" id="IPR000160">
    <property type="entry name" value="GGDEF_dom"/>
</dbReference>
<keyword evidence="1" id="KW-1133">Transmembrane helix</keyword>
<dbReference type="Pfam" id="PF00990">
    <property type="entry name" value="GGDEF"/>
    <property type="match status" value="1"/>
</dbReference>
<dbReference type="PROSITE" id="PS50887">
    <property type="entry name" value="GGDEF"/>
    <property type="match status" value="1"/>
</dbReference>
<evidence type="ECO:0000259" key="3">
    <source>
        <dbReference type="PROSITE" id="PS50887"/>
    </source>
</evidence>
<dbReference type="SMART" id="SM00267">
    <property type="entry name" value="GGDEF"/>
    <property type="match status" value="1"/>
</dbReference>
<keyword evidence="1" id="KW-0812">Transmembrane</keyword>
<feature type="transmembrane region" description="Helical" evidence="1">
    <location>
        <begin position="6"/>
        <end position="27"/>
    </location>
</feature>
<dbReference type="InterPro" id="IPR001633">
    <property type="entry name" value="EAL_dom"/>
</dbReference>
<dbReference type="eggNOG" id="COG5001">
    <property type="taxonomic scope" value="Bacteria"/>
</dbReference>
<reference evidence="4 5" key="1">
    <citation type="journal article" date="2014" name="Antonie Van Leeuwenhoek">
        <title>Hyphomonas beringensis sp. nov. and Hyphomonas chukchiensis sp. nov., isolated from surface seawater of the Bering Sea and Chukchi Sea.</title>
        <authorList>
            <person name="Li C."/>
            <person name="Lai Q."/>
            <person name="Li G."/>
            <person name="Dong C."/>
            <person name="Wang J."/>
            <person name="Liao Y."/>
            <person name="Shao Z."/>
        </authorList>
    </citation>
    <scope>NUCLEOTIDE SEQUENCE [LARGE SCALE GENOMIC DNA]</scope>
    <source>
        <strain evidence="4 5">MHS-2</strain>
    </source>
</reference>
<evidence type="ECO:0000313" key="5">
    <source>
        <dbReference type="Proteomes" id="UP000025171"/>
    </source>
</evidence>
<dbReference type="CDD" id="cd01948">
    <property type="entry name" value="EAL"/>
    <property type="match status" value="1"/>
</dbReference>
<keyword evidence="5" id="KW-1185">Reference proteome</keyword>
<organism evidence="4 5">
    <name type="scientific">Hyphomonas johnsonii MHS-2</name>
    <dbReference type="NCBI Taxonomy" id="1280950"/>
    <lineage>
        <taxon>Bacteria</taxon>
        <taxon>Pseudomonadati</taxon>
        <taxon>Pseudomonadota</taxon>
        <taxon>Alphaproteobacteria</taxon>
        <taxon>Hyphomonadales</taxon>
        <taxon>Hyphomonadaceae</taxon>
        <taxon>Hyphomonas</taxon>
    </lineage>
</organism>
<dbReference type="PATRIC" id="fig|1280950.3.peg.1792"/>
<dbReference type="Gene3D" id="3.30.70.270">
    <property type="match status" value="1"/>
</dbReference>
<gene>
    <name evidence="4" type="ORF">HJO_08949</name>
</gene>
<accession>A0A059FN93</accession>
<dbReference type="PROSITE" id="PS50883">
    <property type="entry name" value="EAL"/>
    <property type="match status" value="1"/>
</dbReference>
<feature type="domain" description="GGDEF" evidence="3">
    <location>
        <begin position="143"/>
        <end position="277"/>
    </location>
</feature>
<name>A0A059FN93_9PROT</name>
<dbReference type="Gene3D" id="3.20.20.450">
    <property type="entry name" value="EAL domain"/>
    <property type="match status" value="1"/>
</dbReference>
<dbReference type="SUPFAM" id="SSF141868">
    <property type="entry name" value="EAL domain-like"/>
    <property type="match status" value="1"/>
</dbReference>
<evidence type="ECO:0000313" key="4">
    <source>
        <dbReference type="EMBL" id="KCZ92150.1"/>
    </source>
</evidence>
<dbReference type="Pfam" id="PF00563">
    <property type="entry name" value="EAL"/>
    <property type="match status" value="1"/>
</dbReference>
<evidence type="ECO:0000256" key="1">
    <source>
        <dbReference type="SAM" id="Phobius"/>
    </source>
</evidence>
<protein>
    <submittedName>
        <fullName evidence="4">Diguanylate cyclase/phosphodiesterase</fullName>
    </submittedName>
</protein>
<evidence type="ECO:0000259" key="2">
    <source>
        <dbReference type="PROSITE" id="PS50883"/>
    </source>
</evidence>
<dbReference type="InterPro" id="IPR035919">
    <property type="entry name" value="EAL_sf"/>
</dbReference>
<dbReference type="InterPro" id="IPR029787">
    <property type="entry name" value="Nucleotide_cyclase"/>
</dbReference>
<dbReference type="InterPro" id="IPR052155">
    <property type="entry name" value="Biofilm_reg_signaling"/>
</dbReference>
<dbReference type="NCBIfam" id="TIGR00254">
    <property type="entry name" value="GGDEF"/>
    <property type="match status" value="1"/>
</dbReference>